<protein>
    <submittedName>
        <fullName evidence="1">Uncharacterized protein</fullName>
    </submittedName>
</protein>
<dbReference type="EMBL" id="CADCTF010000150">
    <property type="protein sequence ID" value="CAA9266055.1"/>
    <property type="molecule type" value="Genomic_DNA"/>
</dbReference>
<accession>A0A6J4J0I6</accession>
<gene>
    <name evidence="1" type="ORF">AVDCRST_MAG50-3143</name>
</gene>
<reference evidence="1" key="1">
    <citation type="submission" date="2020-02" db="EMBL/GenBank/DDBJ databases">
        <authorList>
            <person name="Meier V. D."/>
        </authorList>
    </citation>
    <scope>NUCLEOTIDE SEQUENCE</scope>
    <source>
        <strain evidence="1">AVDCRST_MAG50</strain>
    </source>
</reference>
<name>A0A6J4J0I6_9ACTN</name>
<proteinExistence type="predicted"/>
<evidence type="ECO:0000313" key="1">
    <source>
        <dbReference type="EMBL" id="CAA9266055.1"/>
    </source>
</evidence>
<organism evidence="1">
    <name type="scientific">uncultured Acidimicrobiales bacterium</name>
    <dbReference type="NCBI Taxonomy" id="310071"/>
    <lineage>
        <taxon>Bacteria</taxon>
        <taxon>Bacillati</taxon>
        <taxon>Actinomycetota</taxon>
        <taxon>Acidimicrobiia</taxon>
        <taxon>Acidimicrobiales</taxon>
        <taxon>environmental samples</taxon>
    </lineage>
</organism>
<sequence length="65" mass="6994">MSTNAPADRPPPDPAKLLAYWMEWEKGDTPPGRALANLKTGGMRELLEATLSVQLEAFGEPSPTA</sequence>
<dbReference type="AlphaFoldDB" id="A0A6J4J0I6"/>